<reference evidence="10" key="1">
    <citation type="submission" date="2022-10" db="EMBL/GenBank/DDBJ databases">
        <title>Determination and structural analysis of whole genome sequence of Sarocladium strictum F4-1.</title>
        <authorList>
            <person name="Hu L."/>
            <person name="Jiang Y."/>
        </authorList>
    </citation>
    <scope>NUCLEOTIDE SEQUENCE</scope>
    <source>
        <strain evidence="10">F4-1</strain>
    </source>
</reference>
<name>A0AA39L3S6_SARSR</name>
<evidence type="ECO:0000256" key="1">
    <source>
        <dbReference type="ARBA" id="ARBA00004141"/>
    </source>
</evidence>
<feature type="transmembrane region" description="Helical" evidence="9">
    <location>
        <begin position="241"/>
        <end position="261"/>
    </location>
</feature>
<evidence type="ECO:0000256" key="5">
    <source>
        <dbReference type="ARBA" id="ARBA00022989"/>
    </source>
</evidence>
<dbReference type="GO" id="GO:0046513">
    <property type="term" value="P:ceramide biosynthetic process"/>
    <property type="evidence" value="ECO:0007669"/>
    <property type="project" value="TreeGrafter"/>
</dbReference>
<dbReference type="Proteomes" id="UP001175261">
    <property type="component" value="Unassembled WGS sequence"/>
</dbReference>
<dbReference type="InterPro" id="IPR008901">
    <property type="entry name" value="ACER"/>
</dbReference>
<evidence type="ECO:0000256" key="8">
    <source>
        <dbReference type="PIRSR" id="PIRSR608901-2"/>
    </source>
</evidence>
<keyword evidence="11" id="KW-1185">Reference proteome</keyword>
<accession>A0AA39L3S6</accession>
<keyword evidence="6 9" id="KW-0472">Membrane</keyword>
<dbReference type="Pfam" id="PF05875">
    <property type="entry name" value="Ceramidase"/>
    <property type="match status" value="1"/>
</dbReference>
<keyword evidence="3 9" id="KW-0812">Transmembrane</keyword>
<dbReference type="EMBL" id="JAPDFR010000009">
    <property type="protein sequence ID" value="KAK0383088.1"/>
    <property type="molecule type" value="Genomic_DNA"/>
</dbReference>
<feature type="transmembrane region" description="Helical" evidence="9">
    <location>
        <begin position="102"/>
        <end position="118"/>
    </location>
</feature>
<evidence type="ECO:0000256" key="6">
    <source>
        <dbReference type="ARBA" id="ARBA00023136"/>
    </source>
</evidence>
<sequence length="299" mass="33955">MGTMGLPSVPYGQAGSGYWGQKTSTLNFCEEDYVLSHYCAELCNTVTNIIFLLLGVKGIRSCLHHGHPGIFAIAFVGYATVGMGSVLFHATLKYPMQLVDELGMIYTTCLMMYASFSFQRTASTARWLAFGLLGLAAFITGYYHWTKDPVFHQVVYAILTAIILFRSMWVMESELRPALRAKNPQYARNVLRTMWRMIGTGLSVFLGGFFIWNLDNVFCDQARGYRRFIGLPWGVLLEGHAWWHLMTGLGAYYYIVWGIWLRHCLAGLDEQYVLYWPGLISIPEVRRVTDTANNKTKSQ</sequence>
<feature type="transmembrane region" description="Helical" evidence="9">
    <location>
        <begin position="35"/>
        <end position="56"/>
    </location>
</feature>
<feature type="binding site" evidence="7">
    <location>
        <position position="30"/>
    </location>
    <ligand>
        <name>Ca(2+)</name>
        <dbReference type="ChEBI" id="CHEBI:29108"/>
    </ligand>
</feature>
<keyword evidence="7" id="KW-0479">Metal-binding</keyword>
<keyword evidence="8" id="KW-0862">Zinc</keyword>
<evidence type="ECO:0008006" key="12">
    <source>
        <dbReference type="Google" id="ProtNLM"/>
    </source>
</evidence>
<evidence type="ECO:0000256" key="7">
    <source>
        <dbReference type="PIRSR" id="PIRSR608901-1"/>
    </source>
</evidence>
<evidence type="ECO:0000313" key="11">
    <source>
        <dbReference type="Proteomes" id="UP001175261"/>
    </source>
</evidence>
<dbReference type="GO" id="GO:0046872">
    <property type="term" value="F:metal ion binding"/>
    <property type="evidence" value="ECO:0007669"/>
    <property type="project" value="UniProtKB-KW"/>
</dbReference>
<dbReference type="GO" id="GO:0046514">
    <property type="term" value="P:ceramide catabolic process"/>
    <property type="evidence" value="ECO:0007669"/>
    <property type="project" value="TreeGrafter"/>
</dbReference>
<gene>
    <name evidence="10" type="ORF">NLU13_9002</name>
</gene>
<feature type="transmembrane region" description="Helical" evidence="9">
    <location>
        <begin position="151"/>
        <end position="172"/>
    </location>
</feature>
<protein>
    <recommendedName>
        <fullName evidence="12">Alkaline phytoceramidase</fullName>
    </recommendedName>
</protein>
<comment type="caution">
    <text evidence="10">The sequence shown here is derived from an EMBL/GenBank/DDBJ whole genome shotgun (WGS) entry which is preliminary data.</text>
</comment>
<feature type="binding site" evidence="8">
    <location>
        <position position="244"/>
    </location>
    <ligand>
        <name>Zn(2+)</name>
        <dbReference type="ChEBI" id="CHEBI:29105"/>
        <note>catalytic</note>
    </ligand>
</feature>
<feature type="transmembrane region" description="Helical" evidence="9">
    <location>
        <begin position="68"/>
        <end position="90"/>
    </location>
</feature>
<comment type="similarity">
    <text evidence="2">Belongs to the alkaline ceramidase family.</text>
</comment>
<feature type="binding site" evidence="8">
    <location>
        <position position="89"/>
    </location>
    <ligand>
        <name>Zn(2+)</name>
        <dbReference type="ChEBI" id="CHEBI:29105"/>
        <note>catalytic</note>
    </ligand>
</feature>
<proteinExistence type="inferred from homology"/>
<evidence type="ECO:0000313" key="10">
    <source>
        <dbReference type="EMBL" id="KAK0383088.1"/>
    </source>
</evidence>
<dbReference type="GO" id="GO:0005789">
    <property type="term" value="C:endoplasmic reticulum membrane"/>
    <property type="evidence" value="ECO:0007669"/>
    <property type="project" value="TreeGrafter"/>
</dbReference>
<evidence type="ECO:0000256" key="3">
    <source>
        <dbReference type="ARBA" id="ARBA00022692"/>
    </source>
</evidence>
<keyword evidence="7" id="KW-0106">Calcium</keyword>
<evidence type="ECO:0000256" key="9">
    <source>
        <dbReference type="SAM" id="Phobius"/>
    </source>
</evidence>
<comment type="cofactor">
    <cofactor evidence="8">
        <name>Zn(2+)</name>
        <dbReference type="ChEBI" id="CHEBI:29105"/>
    </cofactor>
</comment>
<feature type="transmembrane region" description="Helical" evidence="9">
    <location>
        <begin position="193"/>
        <end position="212"/>
    </location>
</feature>
<dbReference type="PANTHER" id="PTHR46187:SF3">
    <property type="entry name" value="ALKALINE CERAMIDASE 3"/>
    <property type="match status" value="1"/>
</dbReference>
<keyword evidence="4" id="KW-0378">Hydrolase</keyword>
<feature type="binding site" evidence="7">
    <location>
        <position position="41"/>
    </location>
    <ligand>
        <name>Ca(2+)</name>
        <dbReference type="ChEBI" id="CHEBI:29108"/>
    </ligand>
</feature>
<organism evidence="10 11">
    <name type="scientific">Sarocladium strictum</name>
    <name type="common">Black bundle disease fungus</name>
    <name type="synonym">Acremonium strictum</name>
    <dbReference type="NCBI Taxonomy" id="5046"/>
    <lineage>
        <taxon>Eukaryota</taxon>
        <taxon>Fungi</taxon>
        <taxon>Dikarya</taxon>
        <taxon>Ascomycota</taxon>
        <taxon>Pezizomycotina</taxon>
        <taxon>Sordariomycetes</taxon>
        <taxon>Hypocreomycetidae</taxon>
        <taxon>Hypocreales</taxon>
        <taxon>Sarocladiaceae</taxon>
        <taxon>Sarocladium</taxon>
    </lineage>
</organism>
<keyword evidence="5 9" id="KW-1133">Transmembrane helix</keyword>
<dbReference type="PANTHER" id="PTHR46187">
    <property type="entry name" value="ALKALINE CERAMIDASE 3"/>
    <property type="match status" value="1"/>
</dbReference>
<comment type="subcellular location">
    <subcellularLocation>
        <location evidence="1">Membrane</location>
        <topology evidence="1">Multi-pass membrane protein</topology>
    </subcellularLocation>
</comment>
<feature type="transmembrane region" description="Helical" evidence="9">
    <location>
        <begin position="125"/>
        <end position="145"/>
    </location>
</feature>
<feature type="binding site" evidence="8">
    <location>
        <position position="240"/>
    </location>
    <ligand>
        <name>Zn(2+)</name>
        <dbReference type="ChEBI" id="CHEBI:29105"/>
        <note>catalytic</note>
    </ligand>
</feature>
<evidence type="ECO:0000256" key="4">
    <source>
        <dbReference type="ARBA" id="ARBA00022801"/>
    </source>
</evidence>
<dbReference type="AlphaFoldDB" id="A0AA39L3S6"/>
<dbReference type="GO" id="GO:0016811">
    <property type="term" value="F:hydrolase activity, acting on carbon-nitrogen (but not peptide) bonds, in linear amides"/>
    <property type="evidence" value="ECO:0007669"/>
    <property type="project" value="InterPro"/>
</dbReference>
<evidence type="ECO:0000256" key="2">
    <source>
        <dbReference type="ARBA" id="ARBA00009780"/>
    </source>
</evidence>